<organism evidence="2 3">
    <name type="scientific">Babesia microti (strain RI)</name>
    <dbReference type="NCBI Taxonomy" id="1133968"/>
    <lineage>
        <taxon>Eukaryota</taxon>
        <taxon>Sar</taxon>
        <taxon>Alveolata</taxon>
        <taxon>Apicomplexa</taxon>
        <taxon>Aconoidasida</taxon>
        <taxon>Piroplasmida</taxon>
        <taxon>Babesiidae</taxon>
        <taxon>Babesia</taxon>
    </lineage>
</organism>
<evidence type="ECO:0000313" key="3">
    <source>
        <dbReference type="Proteomes" id="UP000002899"/>
    </source>
</evidence>
<name>I7IQ63_BABMR</name>
<gene>
    <name evidence="2" type="ORF">BMR1_02g01865</name>
</gene>
<proteinExistence type="predicted"/>
<dbReference type="GeneID" id="24424156"/>
<accession>I7IQ63</accession>
<dbReference type="EMBL" id="FO082872">
    <property type="protein sequence ID" value="CCF73530.1"/>
    <property type="molecule type" value="Genomic_DNA"/>
</dbReference>
<reference evidence="2 3" key="2">
    <citation type="journal article" date="2013" name="PLoS ONE">
        <title>Whole genome mapping and re-organization of the nuclear and mitochondrial genomes of Babesia microti isolates.</title>
        <authorList>
            <person name="Cornillot E."/>
            <person name="Dassouli A."/>
            <person name="Garg A."/>
            <person name="Pachikara N."/>
            <person name="Randazzo S."/>
            <person name="Depoix D."/>
            <person name="Carcy B."/>
            <person name="Delbecq S."/>
            <person name="Frutos R."/>
            <person name="Silva J.C."/>
            <person name="Sutton R."/>
            <person name="Krause P.J."/>
            <person name="Mamoun C.B."/>
        </authorList>
    </citation>
    <scope>NUCLEOTIDE SEQUENCE [LARGE SCALE GENOMIC DNA]</scope>
    <source>
        <strain evidence="2 3">RI</strain>
    </source>
</reference>
<keyword evidence="1" id="KW-0732">Signal</keyword>
<keyword evidence="3" id="KW-1185">Reference proteome</keyword>
<dbReference type="Proteomes" id="UP000002899">
    <property type="component" value="Chromosome II"/>
</dbReference>
<evidence type="ECO:0000256" key="1">
    <source>
        <dbReference type="SAM" id="SignalP"/>
    </source>
</evidence>
<protein>
    <submittedName>
        <fullName evidence="2">Uncharacterized protein</fullName>
    </submittedName>
</protein>
<sequence length="458" mass="51411">MSNMRHNIALLMSNLPLLLLLITSAFSADIKICINDGRIHCFVYVIALTDDNVNEESFLSHGEMPDLLNSYEEANVIASNFVDNTCKTLKISGIGKISVKVWPFVSTTEVANLDQLNIPASFDKVHQTIDIIDANAKETITFNVSLGYNSVSGSIIVSGGQIDHKSLLVGAMNEFNHTFVGKVASDFTYQVNNLPKGNYRIFPIKLDTIVHIPKEAKIFCSNYYVKEPHHSCIYTHSYNSGIDRLNVKSTTMRSEIDYLNQSLNVTGSINNVDLDIFGNPKDSTISLILKSNRSALYTVELHEFIGCKNSTKKVAQSITRMENIDFHGLKEGKYLVQVWLSSPGINSTDVRNSKSGLMSETTVSIKPYGGTTYIGIDFDLLHKDKSYVGEDDLIFNAFVEFLIRIFGRIPVHIMCWGLLIYGLRSYYGDQFDNFVNMKIRSLLMQTSIKNKKDNKKNK</sequence>
<dbReference type="RefSeq" id="XP_012648139.1">
    <property type="nucleotide sequence ID" value="XM_012792685.1"/>
</dbReference>
<reference evidence="2 3" key="1">
    <citation type="journal article" date="2012" name="Nucleic Acids Res.">
        <title>Sequencing of the smallest Apicomplexan genome from the human pathogen Babesia microti.</title>
        <authorList>
            <person name="Cornillot E."/>
            <person name="Hadj-Kaddour K."/>
            <person name="Dassouli A."/>
            <person name="Noel B."/>
            <person name="Ranwez V."/>
            <person name="Vacherie B."/>
            <person name="Augagneur Y."/>
            <person name="Bres V."/>
            <person name="Duclos A."/>
            <person name="Randazzo S."/>
            <person name="Carcy B."/>
            <person name="Debierre-Grockiego F."/>
            <person name="Delbecq S."/>
            <person name="Moubri-Menage K."/>
            <person name="Shams-Eldin H."/>
            <person name="Usmani-Brown S."/>
            <person name="Bringaud F."/>
            <person name="Wincker P."/>
            <person name="Vivares C.P."/>
            <person name="Schwarz R.T."/>
            <person name="Schetters T.P."/>
            <person name="Krause P.J."/>
            <person name="Gorenflot A."/>
            <person name="Berry V."/>
            <person name="Barbe V."/>
            <person name="Ben Mamoun C."/>
        </authorList>
    </citation>
    <scope>NUCLEOTIDE SEQUENCE [LARGE SCALE GENOMIC DNA]</scope>
    <source>
        <strain evidence="2 3">RI</strain>
    </source>
</reference>
<feature type="chain" id="PRO_5003710880" evidence="1">
    <location>
        <begin position="28"/>
        <end position="458"/>
    </location>
</feature>
<dbReference type="VEuPathDB" id="PiroplasmaDB:BMR1_02g01865"/>
<dbReference type="AlphaFoldDB" id="I7IQ63"/>
<feature type="signal peptide" evidence="1">
    <location>
        <begin position="1"/>
        <end position="27"/>
    </location>
</feature>
<dbReference type="KEGG" id="bmic:BMR1_02g01865"/>
<reference evidence="2 3" key="3">
    <citation type="journal article" date="2016" name="Sci. Rep.">
        <title>Genome-wide diversity and gene expression profiling of Babesia microti isolates identify polymorphic genes that mediate host-pathogen interactions.</title>
        <authorList>
            <person name="Silva J.C."/>
            <person name="Cornillot E."/>
            <person name="McCracken C."/>
            <person name="Usmani-Brown S."/>
            <person name="Dwivedi A."/>
            <person name="Ifeonu O.O."/>
            <person name="Crabtree J."/>
            <person name="Gotia H.T."/>
            <person name="Virji A.Z."/>
            <person name="Reynes C."/>
            <person name="Colinge J."/>
            <person name="Kumar V."/>
            <person name="Lawres L."/>
            <person name="Pazzi J.E."/>
            <person name="Pablo J.V."/>
            <person name="Hung C."/>
            <person name="Brancato J."/>
            <person name="Kumari P."/>
            <person name="Orvis J."/>
            <person name="Tretina K."/>
            <person name="Chibucos M."/>
            <person name="Ott S."/>
            <person name="Sadzewicz L."/>
            <person name="Sengamalay N."/>
            <person name="Shetty A.C."/>
            <person name="Su Q."/>
            <person name="Tallon L."/>
            <person name="Fraser C.M."/>
            <person name="Frutos R."/>
            <person name="Molina D.M."/>
            <person name="Krause P.J."/>
            <person name="Ben Mamoun C."/>
        </authorList>
    </citation>
    <scope>NUCLEOTIDE SEQUENCE [LARGE SCALE GENOMIC DNA]</scope>
    <source>
        <strain evidence="2 3">RI</strain>
    </source>
</reference>
<evidence type="ECO:0000313" key="2">
    <source>
        <dbReference type="EMBL" id="CCF73530.1"/>
    </source>
</evidence>